<sequence>MGIAQMGQEESACVLFRRGLPAYAPVPGKSTQEGPQSRHNKDIGDTKNEWWTARKPKRAVSDESEHRSDGVMSRTAGIQTARQRRQTSNLQGEPRRTIAPTGQGVGSLSHHPHRSAAPQPTPKASESAVKRNIKPGWL</sequence>
<protein>
    <submittedName>
        <fullName evidence="2">Uncharacterized protein</fullName>
    </submittedName>
</protein>
<dbReference type="AlphaFoldDB" id="C0NGG6"/>
<dbReference type="InParanoid" id="C0NGG6"/>
<organism evidence="2 3">
    <name type="scientific">Ajellomyces capsulatus (strain G186AR / H82 / ATCC MYA-2454 / RMSCC 2432)</name>
    <name type="common">Darling's disease fungus</name>
    <name type="synonym">Histoplasma capsulatum</name>
    <dbReference type="NCBI Taxonomy" id="447093"/>
    <lineage>
        <taxon>Eukaryota</taxon>
        <taxon>Fungi</taxon>
        <taxon>Dikarya</taxon>
        <taxon>Ascomycota</taxon>
        <taxon>Pezizomycotina</taxon>
        <taxon>Eurotiomycetes</taxon>
        <taxon>Eurotiomycetidae</taxon>
        <taxon>Onygenales</taxon>
        <taxon>Ajellomycetaceae</taxon>
        <taxon>Histoplasma</taxon>
    </lineage>
</organism>
<evidence type="ECO:0000313" key="2">
    <source>
        <dbReference type="EMBL" id="EEH08901.1"/>
    </source>
</evidence>
<feature type="compositionally biased region" description="Basic and acidic residues" evidence="1">
    <location>
        <begin position="39"/>
        <end position="48"/>
    </location>
</feature>
<gene>
    <name evidence="2" type="ORF">HCBG_02438</name>
</gene>
<keyword evidence="3" id="KW-1185">Reference proteome</keyword>
<reference evidence="2" key="1">
    <citation type="submission" date="2009-02" db="EMBL/GenBank/DDBJ databases">
        <title>The Genome Sequence of Ajellomyces capsulatus strain G186AR.</title>
        <authorList>
            <consortium name="The Broad Institute Genome Sequencing Platform"/>
            <person name="Champion M."/>
            <person name="Cuomo C."/>
            <person name="Ma L.-J."/>
            <person name="Henn M.R."/>
            <person name="Sil A."/>
            <person name="Goldman B."/>
            <person name="Young S.K."/>
            <person name="Kodira C.D."/>
            <person name="Zeng Q."/>
            <person name="Koehrsen M."/>
            <person name="Alvarado L."/>
            <person name="Berlin A."/>
            <person name="Borenstein D."/>
            <person name="Chen Z."/>
            <person name="Engels R."/>
            <person name="Freedman E."/>
            <person name="Gellesch M."/>
            <person name="Goldberg J."/>
            <person name="Griggs A."/>
            <person name="Gujja S."/>
            <person name="Heiman D."/>
            <person name="Hepburn T."/>
            <person name="Howarth C."/>
            <person name="Jen D."/>
            <person name="Larson L."/>
            <person name="Lewis B."/>
            <person name="Mehta T."/>
            <person name="Park D."/>
            <person name="Pearson M."/>
            <person name="Roberts A."/>
            <person name="Saif S."/>
            <person name="Shea T."/>
            <person name="Shenoy N."/>
            <person name="Sisk P."/>
            <person name="Stolte C."/>
            <person name="Sykes S."/>
            <person name="Walk T."/>
            <person name="White J."/>
            <person name="Yandava C."/>
            <person name="Klein B."/>
            <person name="McEwen J.G."/>
            <person name="Puccia R."/>
            <person name="Goldman G.H."/>
            <person name="Felipe M.S."/>
            <person name="Nino-Vega G."/>
            <person name="San-Blas G."/>
            <person name="Taylor J."/>
            <person name="Mendoza L."/>
            <person name="Galagan J."/>
            <person name="Nusbaum C."/>
            <person name="Birren B."/>
        </authorList>
    </citation>
    <scope>NUCLEOTIDE SEQUENCE</scope>
    <source>
        <strain evidence="2">G186AR</strain>
    </source>
</reference>
<name>C0NGG6_AJECG</name>
<proteinExistence type="predicted"/>
<feature type="compositionally biased region" description="Basic and acidic residues" evidence="1">
    <location>
        <begin position="59"/>
        <end position="69"/>
    </location>
</feature>
<dbReference type="EMBL" id="GG663365">
    <property type="protein sequence ID" value="EEH08901.1"/>
    <property type="molecule type" value="Genomic_DNA"/>
</dbReference>
<dbReference type="GeneID" id="69035454"/>
<dbReference type="RefSeq" id="XP_045289382.1">
    <property type="nucleotide sequence ID" value="XM_045429487.1"/>
</dbReference>
<dbReference type="Proteomes" id="UP000001631">
    <property type="component" value="Unassembled WGS sequence"/>
</dbReference>
<feature type="compositionally biased region" description="Polar residues" evidence="1">
    <location>
        <begin position="76"/>
        <end position="91"/>
    </location>
</feature>
<feature type="region of interest" description="Disordered" evidence="1">
    <location>
        <begin position="22"/>
        <end position="138"/>
    </location>
</feature>
<evidence type="ECO:0000256" key="1">
    <source>
        <dbReference type="SAM" id="MobiDB-lite"/>
    </source>
</evidence>
<evidence type="ECO:0000313" key="3">
    <source>
        <dbReference type="Proteomes" id="UP000001631"/>
    </source>
</evidence>
<dbReference type="HOGENOM" id="CLU_1854649_0_0_1"/>
<accession>C0NGG6</accession>